<sequence>MIQKLLCWLFGHKTVYRAFTGQTAVVDGAFDRGLTRPVMVWARSKFLP</sequence>
<reference evidence="1" key="1">
    <citation type="journal article" date="2014" name="Front. Microbiol.">
        <title>High frequency of phylogenetically diverse reductive dehalogenase-homologous genes in deep subseafloor sedimentary metagenomes.</title>
        <authorList>
            <person name="Kawai M."/>
            <person name="Futagami T."/>
            <person name="Toyoda A."/>
            <person name="Takaki Y."/>
            <person name="Nishi S."/>
            <person name="Hori S."/>
            <person name="Arai W."/>
            <person name="Tsubouchi T."/>
            <person name="Morono Y."/>
            <person name="Uchiyama I."/>
            <person name="Ito T."/>
            <person name="Fujiyama A."/>
            <person name="Inagaki F."/>
            <person name="Takami H."/>
        </authorList>
    </citation>
    <scope>NUCLEOTIDE SEQUENCE</scope>
    <source>
        <strain evidence="1">Expedition CK06-06</strain>
    </source>
</reference>
<accession>X1UQJ2</accession>
<dbReference type="AlphaFoldDB" id="X1UQJ2"/>
<feature type="non-terminal residue" evidence="1">
    <location>
        <position position="48"/>
    </location>
</feature>
<organism evidence="1">
    <name type="scientific">marine sediment metagenome</name>
    <dbReference type="NCBI Taxonomy" id="412755"/>
    <lineage>
        <taxon>unclassified sequences</taxon>
        <taxon>metagenomes</taxon>
        <taxon>ecological metagenomes</taxon>
    </lineage>
</organism>
<evidence type="ECO:0000313" key="1">
    <source>
        <dbReference type="EMBL" id="GAJ19764.1"/>
    </source>
</evidence>
<proteinExistence type="predicted"/>
<protein>
    <submittedName>
        <fullName evidence="1">Uncharacterized protein</fullName>
    </submittedName>
</protein>
<comment type="caution">
    <text evidence="1">The sequence shown here is derived from an EMBL/GenBank/DDBJ whole genome shotgun (WGS) entry which is preliminary data.</text>
</comment>
<name>X1UQJ2_9ZZZZ</name>
<dbReference type="EMBL" id="BARW01035359">
    <property type="protein sequence ID" value="GAJ19764.1"/>
    <property type="molecule type" value="Genomic_DNA"/>
</dbReference>
<gene>
    <name evidence="1" type="ORF">S12H4_55167</name>
</gene>